<dbReference type="Proteomes" id="UP000215731">
    <property type="component" value="Unassembled WGS sequence"/>
</dbReference>
<protein>
    <submittedName>
        <fullName evidence="2">Uncharacterized protein</fullName>
    </submittedName>
</protein>
<evidence type="ECO:0000313" key="2">
    <source>
        <dbReference type="EMBL" id="OYR65302.1"/>
    </source>
</evidence>
<proteinExistence type="predicted"/>
<reference evidence="2 3" key="1">
    <citation type="journal article" date="2014" name="Front. Microbiol.">
        <title>Population and genomic analysis of the genus Halorubrum.</title>
        <authorList>
            <person name="Fullmer M.S."/>
            <person name="Soucy S.M."/>
            <person name="Swithers K.S."/>
            <person name="Makkay A.M."/>
            <person name="Wheeler R."/>
            <person name="Ventosa A."/>
            <person name="Gogarten J.P."/>
            <person name="Papke R.T."/>
        </authorList>
    </citation>
    <scope>NUCLEOTIDE SEQUENCE [LARGE SCALE GENOMIC DNA]</scope>
    <source>
        <strain evidence="2 3">Ga36</strain>
    </source>
</reference>
<gene>
    <name evidence="2" type="ORF">DJ80_02465</name>
</gene>
<sequence length="187" mass="19911">MGQNTGMAGQAAEAAMMGIPTSASFSLWLEIQDADGNTTEVEAEMYTTASPTDGSGNETGWEVGTTYDPQNFDPPIYIAYEYIDPESGEKSSDFIELDHPFTVVEATDEGGNEVTNVQNEERITQTADVSKLEEQLAQLRDEQTRLQEEAQSGGGGFSFDSLSMLGLPGEAIALGGAAVVSYFALGD</sequence>
<accession>A0A256JA41</accession>
<name>A0A256JA41_HALEZ</name>
<feature type="coiled-coil region" evidence="1">
    <location>
        <begin position="122"/>
        <end position="152"/>
    </location>
</feature>
<organism evidence="2 3">
    <name type="scientific">Halorubrum ezzemoulense</name>
    <name type="common">Halorubrum chaoviator</name>
    <dbReference type="NCBI Taxonomy" id="337243"/>
    <lineage>
        <taxon>Archaea</taxon>
        <taxon>Methanobacteriati</taxon>
        <taxon>Methanobacteriota</taxon>
        <taxon>Stenosarchaea group</taxon>
        <taxon>Halobacteria</taxon>
        <taxon>Halobacteriales</taxon>
        <taxon>Haloferacaceae</taxon>
        <taxon>Halorubrum</taxon>
    </lineage>
</organism>
<keyword evidence="1" id="KW-0175">Coiled coil</keyword>
<evidence type="ECO:0000256" key="1">
    <source>
        <dbReference type="SAM" id="Coils"/>
    </source>
</evidence>
<evidence type="ECO:0000313" key="3">
    <source>
        <dbReference type="Proteomes" id="UP000215731"/>
    </source>
</evidence>
<dbReference type="AlphaFoldDB" id="A0A256JA41"/>
<comment type="caution">
    <text evidence="2">The sequence shown here is derived from an EMBL/GenBank/DDBJ whole genome shotgun (WGS) entry which is preliminary data.</text>
</comment>
<dbReference type="EMBL" id="NHOZ01000024">
    <property type="protein sequence ID" value="OYR65302.1"/>
    <property type="molecule type" value="Genomic_DNA"/>
</dbReference>